<keyword evidence="1 2" id="KW-0784">Thiamine biosynthesis</keyword>
<dbReference type="SUPFAM" id="SSF55326">
    <property type="entry name" value="PurM N-terminal domain-like"/>
    <property type="match status" value="1"/>
</dbReference>
<feature type="binding site" evidence="2">
    <location>
        <position position="206"/>
    </location>
    <ligand>
        <name>Mg(2+)</name>
        <dbReference type="ChEBI" id="CHEBI:18420"/>
        <label>3</label>
    </ligand>
</feature>
<dbReference type="NCBIfam" id="TIGR01379">
    <property type="entry name" value="thiL"/>
    <property type="match status" value="1"/>
</dbReference>
<feature type="binding site" evidence="2">
    <location>
        <position position="49"/>
    </location>
    <ligand>
        <name>substrate</name>
    </ligand>
</feature>
<keyword evidence="2 6" id="KW-0808">Transferase</keyword>
<reference evidence="5" key="1">
    <citation type="journal article" date="2017" name="J. Antimicrob. Chemother.">
        <title>Emergence and genomic analysis of MDR Laribacter hongkongensis strain HLGZ1 from Guangzhou, China.</title>
        <authorList>
            <person name="Wu H.K."/>
            <person name="Chen J.H."/>
            <person name="Yang L."/>
            <person name="Li A.R."/>
            <person name="Su D.H."/>
            <person name="Lin Y.P."/>
            <person name="Chen D.Q."/>
        </authorList>
    </citation>
    <scope>NUCLEOTIDE SEQUENCE</scope>
    <source>
        <strain evidence="5">HLGZ1</strain>
    </source>
</reference>
<feature type="binding site" evidence="2">
    <location>
        <position position="42"/>
    </location>
    <ligand>
        <name>Mg(2+)</name>
        <dbReference type="ChEBI" id="CHEBI:18420"/>
        <label>2</label>
    </ligand>
</feature>
<reference evidence="7" key="2">
    <citation type="submission" date="2017-06" db="EMBL/GenBank/DDBJ databases">
        <title>Whole genome sequence of Laribacter hongkongensis LHGZ1.</title>
        <authorList>
            <person name="Chen D."/>
            <person name="Wu H."/>
            <person name="Chen J."/>
        </authorList>
    </citation>
    <scope>NUCLEOTIDE SEQUENCE [LARGE SCALE GENOMIC DNA]</scope>
    <source>
        <strain evidence="7">LHGZ1</strain>
    </source>
</reference>
<comment type="pathway">
    <text evidence="2">Cofactor biosynthesis; thiamine diphosphate biosynthesis; thiamine diphosphate from thiamine phosphate: step 1/1.</text>
</comment>
<dbReference type="Pfam" id="PF00586">
    <property type="entry name" value="AIRS"/>
    <property type="match status" value="1"/>
</dbReference>
<dbReference type="GO" id="GO:0009030">
    <property type="term" value="F:thiamine-phosphate kinase activity"/>
    <property type="evidence" value="ECO:0007669"/>
    <property type="project" value="UniProtKB-UniRule"/>
</dbReference>
<dbReference type="PANTHER" id="PTHR30270">
    <property type="entry name" value="THIAMINE-MONOPHOSPHATE KINASE"/>
    <property type="match status" value="1"/>
</dbReference>
<name>A0A248LL54_9NEIS</name>
<keyword evidence="2" id="KW-0067">ATP-binding</keyword>
<dbReference type="Gene3D" id="3.90.650.10">
    <property type="entry name" value="PurM-like C-terminal domain"/>
    <property type="match status" value="1"/>
</dbReference>
<gene>
    <name evidence="2 6" type="primary">thiL</name>
    <name evidence="6" type="ORF">LH440_06850</name>
    <name evidence="5" type="ORF">LHGZ1_2454</name>
</gene>
<dbReference type="GO" id="GO:0005524">
    <property type="term" value="F:ATP binding"/>
    <property type="evidence" value="ECO:0007669"/>
    <property type="project" value="UniProtKB-UniRule"/>
</dbReference>
<dbReference type="Proteomes" id="UP001200247">
    <property type="component" value="Unassembled WGS sequence"/>
</dbReference>
<dbReference type="Pfam" id="PF02769">
    <property type="entry name" value="AIRS_C"/>
    <property type="match status" value="1"/>
</dbReference>
<dbReference type="CDD" id="cd02194">
    <property type="entry name" value="ThiL"/>
    <property type="match status" value="1"/>
</dbReference>
<evidence type="ECO:0000313" key="5">
    <source>
        <dbReference type="EMBL" id="ASJ25285.1"/>
    </source>
</evidence>
<feature type="binding site" evidence="2">
    <location>
        <position position="70"/>
    </location>
    <ligand>
        <name>Mg(2+)</name>
        <dbReference type="ChEBI" id="CHEBI:18420"/>
        <label>4</label>
    </ligand>
</feature>
<reference evidence="5" key="3">
    <citation type="submission" date="2017-06" db="EMBL/GenBank/DDBJ databases">
        <authorList>
            <person name="Kim H.J."/>
            <person name="Triplett B.A."/>
        </authorList>
    </citation>
    <scope>NUCLEOTIDE SEQUENCE</scope>
    <source>
        <strain evidence="5">HLGZ1</strain>
    </source>
</reference>
<keyword evidence="2" id="KW-0479">Metal-binding</keyword>
<feature type="domain" description="PurM-like C-terminal" evidence="4">
    <location>
        <begin position="145"/>
        <end position="296"/>
    </location>
</feature>
<comment type="miscellaneous">
    <text evidence="2">Reaction mechanism of ThiL seems to utilize a direct, inline transfer of the gamma-phosphate of ATP to TMP rather than a phosphorylated enzyme intermediate.</text>
</comment>
<feature type="binding site" evidence="2">
    <location>
        <position position="311"/>
    </location>
    <ligand>
        <name>substrate</name>
    </ligand>
</feature>
<feature type="binding site" evidence="2">
    <location>
        <position position="117"/>
    </location>
    <ligand>
        <name>Mg(2+)</name>
        <dbReference type="ChEBI" id="CHEBI:18420"/>
        <label>1</label>
    </ligand>
</feature>
<comment type="function">
    <text evidence="2">Catalyzes the ATP-dependent phosphorylation of thiamine-monophosphate (TMP) to form thiamine-pyrophosphate (TPP), the active form of vitamin B1.</text>
</comment>
<reference evidence="6 8" key="4">
    <citation type="submission" date="2021-10" db="EMBL/GenBank/DDBJ databases">
        <title>Whole-genome sequencing analysis of Laribacter hongkongensis: virulence gene profiles, carbohydrate-active enzyme prediction, and antimicrobial resistance characterization.</title>
        <authorList>
            <person name="Yuan P."/>
            <person name="Zhan Y."/>
            <person name="Chen D."/>
        </authorList>
    </citation>
    <scope>NUCLEOTIDE SEQUENCE [LARGE SCALE GENOMIC DNA]</scope>
    <source>
        <strain evidence="6 8">W67</strain>
    </source>
</reference>
<dbReference type="UniPathway" id="UPA00060">
    <property type="reaction ID" value="UER00142"/>
</dbReference>
<evidence type="ECO:0000259" key="4">
    <source>
        <dbReference type="Pfam" id="PF02769"/>
    </source>
</evidence>
<feature type="domain" description="PurM-like N-terminal" evidence="3">
    <location>
        <begin position="23"/>
        <end position="133"/>
    </location>
</feature>
<dbReference type="SUPFAM" id="SSF56042">
    <property type="entry name" value="PurM C-terminal domain-like"/>
    <property type="match status" value="1"/>
</dbReference>
<dbReference type="PIRSF" id="PIRSF005303">
    <property type="entry name" value="Thiam_monoph_kin"/>
    <property type="match status" value="1"/>
</dbReference>
<dbReference type="HAMAP" id="MF_02128">
    <property type="entry name" value="TMP_kinase"/>
    <property type="match status" value="1"/>
</dbReference>
<comment type="caution">
    <text evidence="2">Lacks conserved residue(s) required for the propagation of feature annotation.</text>
</comment>
<dbReference type="InterPro" id="IPR010918">
    <property type="entry name" value="PurM-like_C_dom"/>
</dbReference>
<dbReference type="GO" id="GO:0009229">
    <property type="term" value="P:thiamine diphosphate biosynthetic process"/>
    <property type="evidence" value="ECO:0007669"/>
    <property type="project" value="UniProtKB-UniRule"/>
</dbReference>
<dbReference type="GO" id="GO:0009228">
    <property type="term" value="P:thiamine biosynthetic process"/>
    <property type="evidence" value="ECO:0007669"/>
    <property type="project" value="UniProtKB-KW"/>
</dbReference>
<feature type="binding site" evidence="2">
    <location>
        <position position="255"/>
    </location>
    <ligand>
        <name>substrate</name>
    </ligand>
</feature>
<dbReference type="InterPro" id="IPR036921">
    <property type="entry name" value="PurM-like_N_sf"/>
</dbReference>
<feature type="binding site" evidence="2">
    <location>
        <position position="70"/>
    </location>
    <ligand>
        <name>Mg(2+)</name>
        <dbReference type="ChEBI" id="CHEBI:18420"/>
        <label>3</label>
    </ligand>
</feature>
<dbReference type="PANTHER" id="PTHR30270:SF0">
    <property type="entry name" value="THIAMINE-MONOPHOSPHATE KINASE"/>
    <property type="match status" value="1"/>
</dbReference>
<keyword evidence="2 5" id="KW-0418">Kinase</keyword>
<comment type="similarity">
    <text evidence="2">Belongs to the thiamine-monophosphate kinase family.</text>
</comment>
<feature type="binding site" evidence="2">
    <location>
        <position position="70"/>
    </location>
    <ligand>
        <name>Mg(2+)</name>
        <dbReference type="ChEBI" id="CHEBI:18420"/>
        <label>2</label>
    </ligand>
</feature>
<feature type="binding site" evidence="2">
    <location>
        <position position="25"/>
    </location>
    <ligand>
        <name>Mg(2+)</name>
        <dbReference type="ChEBI" id="CHEBI:18420"/>
        <label>4</label>
    </ligand>
</feature>
<dbReference type="EC" id="2.7.4.16" evidence="2"/>
<feature type="binding site" evidence="2">
    <location>
        <begin position="116"/>
        <end position="117"/>
    </location>
    <ligand>
        <name>ATP</name>
        <dbReference type="ChEBI" id="CHEBI:30616"/>
    </ligand>
</feature>
<dbReference type="GO" id="GO:0000287">
    <property type="term" value="F:magnesium ion binding"/>
    <property type="evidence" value="ECO:0007669"/>
    <property type="project" value="UniProtKB-UniRule"/>
</dbReference>
<evidence type="ECO:0000259" key="3">
    <source>
        <dbReference type="Pfam" id="PF00586"/>
    </source>
</evidence>
<feature type="binding site" evidence="2">
    <location>
        <position position="40"/>
    </location>
    <ligand>
        <name>Mg(2+)</name>
        <dbReference type="ChEBI" id="CHEBI:18420"/>
        <label>4</label>
    </ligand>
</feature>
<proteinExistence type="inferred from homology"/>
<dbReference type="RefSeq" id="WP_088861221.1">
    <property type="nucleotide sequence ID" value="NZ_CP022115.1"/>
</dbReference>
<evidence type="ECO:0000256" key="2">
    <source>
        <dbReference type="HAMAP-Rule" id="MF_02128"/>
    </source>
</evidence>
<dbReference type="InterPro" id="IPR006283">
    <property type="entry name" value="ThiL-like"/>
</dbReference>
<feature type="binding site" evidence="2">
    <location>
        <position position="25"/>
    </location>
    <ligand>
        <name>Mg(2+)</name>
        <dbReference type="ChEBI" id="CHEBI:18420"/>
        <label>3</label>
    </ligand>
</feature>
<evidence type="ECO:0000256" key="1">
    <source>
        <dbReference type="ARBA" id="ARBA00022977"/>
    </source>
</evidence>
<sequence>MNEFDLIARYFSRPVRTAPLGVGDDCAILAPTPGCELLVSKDLLVEHRHFFADVDPVALGHKTLAVNLSDIAAMGGVPRWTWLGAALPQIDPAWVAGFAEGFYALAERTGVELLGGDTTRGPLTLSVTVMGEVPAGTAIRRDGARPGDDIWVSGQLGLAAAALQARLGRLVLPADVADACLRRLEWPEPRTGLGQALRGLASAMLDVSDGLAGDLGHILERSGVAAELWLAAIPTDAWLAGRRNEMRDCLLAGGDDYELCFTAPQAVRAEVADRAAAAGVDVTRIGMIRSGHGLSVLGENGEPVVLERNGFDHFA</sequence>
<dbReference type="Proteomes" id="UP000197424">
    <property type="component" value="Chromosome"/>
</dbReference>
<keyword evidence="2" id="KW-0547">Nucleotide-binding</keyword>
<comment type="catalytic activity">
    <reaction evidence="2">
        <text>thiamine phosphate + ATP = thiamine diphosphate + ADP</text>
        <dbReference type="Rhea" id="RHEA:15913"/>
        <dbReference type="ChEBI" id="CHEBI:30616"/>
        <dbReference type="ChEBI" id="CHEBI:37575"/>
        <dbReference type="ChEBI" id="CHEBI:58937"/>
        <dbReference type="ChEBI" id="CHEBI:456216"/>
        <dbReference type="EC" id="2.7.4.16"/>
    </reaction>
</comment>
<dbReference type="Gene3D" id="3.30.1330.10">
    <property type="entry name" value="PurM-like, N-terminal domain"/>
    <property type="match status" value="1"/>
</dbReference>
<evidence type="ECO:0000313" key="6">
    <source>
        <dbReference type="EMBL" id="MCG9025626.1"/>
    </source>
</evidence>
<dbReference type="EMBL" id="CP022115">
    <property type="protein sequence ID" value="ASJ25285.1"/>
    <property type="molecule type" value="Genomic_DNA"/>
</dbReference>
<dbReference type="AlphaFoldDB" id="A0A248LL54"/>
<dbReference type="InterPro" id="IPR036676">
    <property type="entry name" value="PurM-like_C_sf"/>
</dbReference>
<protein>
    <recommendedName>
        <fullName evidence="2">Thiamine-monophosphate kinase</fullName>
        <shortName evidence="2">TMP kinase</shortName>
        <shortName evidence="2">Thiamine-phosphate kinase</shortName>
        <ecNumber evidence="2">2.7.4.16</ecNumber>
    </recommendedName>
</protein>
<feature type="binding site" evidence="2">
    <location>
        <position position="208"/>
    </location>
    <ligand>
        <name>ATP</name>
        <dbReference type="ChEBI" id="CHEBI:30616"/>
    </ligand>
</feature>
<feature type="binding site" evidence="2">
    <location>
        <position position="42"/>
    </location>
    <ligand>
        <name>Mg(2+)</name>
        <dbReference type="ChEBI" id="CHEBI:18420"/>
        <label>1</label>
    </ligand>
</feature>
<evidence type="ECO:0000313" key="8">
    <source>
        <dbReference type="Proteomes" id="UP001200247"/>
    </source>
</evidence>
<dbReference type="InterPro" id="IPR016188">
    <property type="entry name" value="PurM-like_N"/>
</dbReference>
<feature type="binding site" evidence="2">
    <location>
        <position position="141"/>
    </location>
    <ligand>
        <name>ATP</name>
        <dbReference type="ChEBI" id="CHEBI:30616"/>
    </ligand>
</feature>
<feature type="binding site" evidence="2">
    <location>
        <position position="209"/>
    </location>
    <ligand>
        <name>Mg(2+)</name>
        <dbReference type="ChEBI" id="CHEBI:18420"/>
        <label>5</label>
    </ligand>
</feature>
<keyword evidence="2" id="KW-0460">Magnesium</keyword>
<evidence type="ECO:0000313" key="7">
    <source>
        <dbReference type="Proteomes" id="UP000197424"/>
    </source>
</evidence>
<dbReference type="OrthoDB" id="9802811at2"/>
<organism evidence="5 7">
    <name type="scientific">Laribacter hongkongensis</name>
    <dbReference type="NCBI Taxonomy" id="168471"/>
    <lineage>
        <taxon>Bacteria</taxon>
        <taxon>Pseudomonadati</taxon>
        <taxon>Pseudomonadota</taxon>
        <taxon>Betaproteobacteria</taxon>
        <taxon>Neisseriales</taxon>
        <taxon>Aquaspirillaceae</taxon>
        <taxon>Laribacter</taxon>
    </lineage>
</organism>
<dbReference type="EMBL" id="JAJAXM010000009">
    <property type="protein sequence ID" value="MCG9025626.1"/>
    <property type="molecule type" value="Genomic_DNA"/>
</dbReference>
<accession>A0A248LL54</accession>